<feature type="domain" description="PA14" evidence="9">
    <location>
        <begin position="39"/>
        <end position="196"/>
    </location>
</feature>
<feature type="domain" description="PA14" evidence="9">
    <location>
        <begin position="347"/>
        <end position="486"/>
    </location>
</feature>
<dbReference type="Gene3D" id="3.90.182.10">
    <property type="entry name" value="Toxin - Anthrax Protective Antigen,domain 1"/>
    <property type="match status" value="2"/>
</dbReference>
<dbReference type="SMART" id="SM00060">
    <property type="entry name" value="FN3"/>
    <property type="match status" value="1"/>
</dbReference>
<evidence type="ECO:0000259" key="8">
    <source>
        <dbReference type="PROSITE" id="PS50853"/>
    </source>
</evidence>
<dbReference type="CDD" id="cd00063">
    <property type="entry name" value="FN3"/>
    <property type="match status" value="1"/>
</dbReference>
<evidence type="ECO:0000256" key="3">
    <source>
        <dbReference type="ARBA" id="ARBA00022723"/>
    </source>
</evidence>
<keyword evidence="4" id="KW-0732">Signal</keyword>
<evidence type="ECO:0000256" key="1">
    <source>
        <dbReference type="ARBA" id="ARBA00004613"/>
    </source>
</evidence>
<keyword evidence="5" id="KW-0106">Calcium</keyword>
<dbReference type="PROSITE" id="PS51257">
    <property type="entry name" value="PROKAR_LIPOPROTEIN"/>
    <property type="match status" value="1"/>
</dbReference>
<dbReference type="InterPro" id="IPR013783">
    <property type="entry name" value="Ig-like_fold"/>
</dbReference>
<dbReference type="PANTHER" id="PTHR42970">
    <property type="entry name" value="PECTATE LYASE C-RELATED"/>
    <property type="match status" value="1"/>
</dbReference>
<dbReference type="Pfam" id="PF07691">
    <property type="entry name" value="PA14"/>
    <property type="match status" value="2"/>
</dbReference>
<dbReference type="Proteomes" id="UP000431462">
    <property type="component" value="Unassembled WGS sequence"/>
</dbReference>
<dbReference type="PANTHER" id="PTHR42970:SF1">
    <property type="entry name" value="PECTATE LYASE C-RELATED"/>
    <property type="match status" value="1"/>
</dbReference>
<dbReference type="SMART" id="SM00758">
    <property type="entry name" value="PA14"/>
    <property type="match status" value="2"/>
</dbReference>
<evidence type="ECO:0000256" key="6">
    <source>
        <dbReference type="ARBA" id="ARBA00023180"/>
    </source>
</evidence>
<feature type="domain" description="Fibronectin type-III" evidence="8">
    <location>
        <begin position="568"/>
        <end position="668"/>
    </location>
</feature>
<dbReference type="AlphaFoldDB" id="A0A844I3G3"/>
<dbReference type="SUPFAM" id="SSF49265">
    <property type="entry name" value="Fibronectin type III"/>
    <property type="match status" value="1"/>
</dbReference>
<dbReference type="InterPro" id="IPR059100">
    <property type="entry name" value="TSP3_bac"/>
</dbReference>
<evidence type="ECO:0000259" key="9">
    <source>
        <dbReference type="PROSITE" id="PS51820"/>
    </source>
</evidence>
<evidence type="ECO:0000256" key="2">
    <source>
        <dbReference type="ARBA" id="ARBA00022525"/>
    </source>
</evidence>
<evidence type="ECO:0000256" key="7">
    <source>
        <dbReference type="SAM" id="MobiDB-lite"/>
    </source>
</evidence>
<evidence type="ECO:0000313" key="11">
    <source>
        <dbReference type="Proteomes" id="UP000431462"/>
    </source>
</evidence>
<sequence>MSVCRILSLGSAIVLVTGCQSWQLDNIEQLPPTASLPDTSQPGVVEVWYYDGITGTKVEDVRSAEKFPDNPDSIVELNSLQTPTDRADNYGSLTRGYIQPPSDGNYRFFVAGDDETQLWLSTSEDPTQADMIASVTGWSSPGDYTKYSSQTSASIPLVSGKKYYFEIRHQEGVGGDHFGIAWEGPGISQQVIDGAYLYSYARVTEPQDLSTEEAYSLGYRVGFLDGSEALTFNQLYPPLDTDGDGIYDNWEVVNGLDPNNPSDASSDPDGDLLSAADEFLLGTSENTPDSDGDGIPDGDEYAYGLDPLDPADANQDLDADGYTNLEEHLAGTALNDPDNTPAPEGPAYIAGFGAQFFEGTSFDRFVLTEIHETVNFDWARSQPHPDLPDDQFSIRWNGVFTAPHGSGSNEYRFTVSTNDGVRLYANGELVIDDWTSHPTTTFTYERSLTAGERLNLTIEYFEGSGSAVAEYSATNLTTGETISTAATITTLDPSTRNELDTDGDGIPDTWELRHGLSAWVADGNVINNAQGISNLQAYQTSVDPYTLETVETDGDPTTGEEGSETGTAPTEPAPTEPAPPADGSVTLTWTAPLTRMDGSSIALSEIDFYIINYGQDVNSLQQSQDVSGEQTSFTFEGLASGTWYFTIQVVDTDGLSSPPSSPVSTQIN</sequence>
<reference evidence="10 11" key="1">
    <citation type="submission" date="2019-06" db="EMBL/GenBank/DDBJ databases">
        <title>Enrichment of Autotrophic Halophilic Microorganisms from Red Sea Brine Pool Using Microbial Electrosynthesis System.</title>
        <authorList>
            <person name="Alqahtani M.F."/>
            <person name="Bajracharya S."/>
            <person name="Katuri K.P."/>
            <person name="Ali M."/>
            <person name="Saikaly P.E."/>
        </authorList>
    </citation>
    <scope>NUCLEOTIDE SEQUENCE [LARGE SCALE GENOMIC DNA]</scope>
    <source>
        <strain evidence="10">MES15</strain>
    </source>
</reference>
<dbReference type="InterPro" id="IPR036116">
    <property type="entry name" value="FN3_sf"/>
</dbReference>
<dbReference type="Gene3D" id="2.60.40.10">
    <property type="entry name" value="Immunoglobulins"/>
    <property type="match status" value="1"/>
</dbReference>
<comment type="caution">
    <text evidence="10">The sequence shown here is derived from an EMBL/GenBank/DDBJ whole genome shotgun (WGS) entry which is preliminary data.</text>
</comment>
<keyword evidence="6" id="KW-0325">Glycoprotein</keyword>
<evidence type="ECO:0008006" key="12">
    <source>
        <dbReference type="Google" id="ProtNLM"/>
    </source>
</evidence>
<dbReference type="PROSITE" id="PS51820">
    <property type="entry name" value="PA14"/>
    <property type="match status" value="2"/>
</dbReference>
<feature type="region of interest" description="Disordered" evidence="7">
    <location>
        <begin position="548"/>
        <end position="585"/>
    </location>
</feature>
<accession>A0A844I3G3</accession>
<dbReference type="InterPro" id="IPR003961">
    <property type="entry name" value="FN3_dom"/>
</dbReference>
<dbReference type="InterPro" id="IPR037524">
    <property type="entry name" value="PA14/GLEYA"/>
</dbReference>
<dbReference type="Pfam" id="PF18884">
    <property type="entry name" value="TSP3_bac"/>
    <property type="match status" value="3"/>
</dbReference>
<dbReference type="SUPFAM" id="SSF56988">
    <property type="entry name" value="Anthrax protective antigen"/>
    <property type="match status" value="2"/>
</dbReference>
<keyword evidence="3" id="KW-0479">Metal-binding</keyword>
<proteinExistence type="predicted"/>
<feature type="compositionally biased region" description="Pro residues" evidence="7">
    <location>
        <begin position="571"/>
        <end position="580"/>
    </location>
</feature>
<feature type="compositionally biased region" description="Low complexity" evidence="7">
    <location>
        <begin position="555"/>
        <end position="570"/>
    </location>
</feature>
<keyword evidence="2" id="KW-0964">Secreted</keyword>
<evidence type="ECO:0000256" key="4">
    <source>
        <dbReference type="ARBA" id="ARBA00022729"/>
    </source>
</evidence>
<dbReference type="InterPro" id="IPR052063">
    <property type="entry name" value="Polysaccharide_Lyase_1"/>
</dbReference>
<evidence type="ECO:0000313" key="10">
    <source>
        <dbReference type="EMBL" id="MTI98618.1"/>
    </source>
</evidence>
<dbReference type="PROSITE" id="PS50853">
    <property type="entry name" value="FN3"/>
    <property type="match status" value="1"/>
</dbReference>
<comment type="subcellular location">
    <subcellularLocation>
        <location evidence="1">Secreted</location>
    </subcellularLocation>
</comment>
<feature type="region of interest" description="Disordered" evidence="7">
    <location>
        <begin position="253"/>
        <end position="318"/>
    </location>
</feature>
<dbReference type="Pfam" id="PF00041">
    <property type="entry name" value="fn3"/>
    <property type="match status" value="1"/>
</dbReference>
<dbReference type="EMBL" id="VENC01000008">
    <property type="protein sequence ID" value="MTI98618.1"/>
    <property type="molecule type" value="Genomic_DNA"/>
</dbReference>
<dbReference type="InterPro" id="IPR011658">
    <property type="entry name" value="PA14_dom"/>
</dbReference>
<protein>
    <recommendedName>
        <fullName evidence="12">PA14 domain-containing protein</fullName>
    </recommendedName>
</protein>
<evidence type="ECO:0000256" key="5">
    <source>
        <dbReference type="ARBA" id="ARBA00022837"/>
    </source>
</evidence>
<feature type="compositionally biased region" description="Acidic residues" evidence="7">
    <location>
        <begin position="288"/>
        <end position="300"/>
    </location>
</feature>
<name>A0A844I3G3_9GAMM</name>
<dbReference type="GO" id="GO:0046872">
    <property type="term" value="F:metal ion binding"/>
    <property type="evidence" value="ECO:0007669"/>
    <property type="project" value="UniProtKB-KW"/>
</dbReference>
<gene>
    <name evidence="10" type="ORF">FH752_08355</name>
</gene>
<organism evidence="10 11">
    <name type="scientific">Marinobacter adhaerens</name>
    <dbReference type="NCBI Taxonomy" id="1033846"/>
    <lineage>
        <taxon>Bacteria</taxon>
        <taxon>Pseudomonadati</taxon>
        <taxon>Pseudomonadota</taxon>
        <taxon>Gammaproteobacteria</taxon>
        <taxon>Pseudomonadales</taxon>
        <taxon>Marinobacteraceae</taxon>
        <taxon>Marinobacter</taxon>
    </lineage>
</organism>